<feature type="transmembrane region" description="Helical" evidence="1">
    <location>
        <begin position="100"/>
        <end position="126"/>
    </location>
</feature>
<accession>A0ABR9KG82</accession>
<feature type="transmembrane region" description="Helical" evidence="1">
    <location>
        <begin position="132"/>
        <end position="155"/>
    </location>
</feature>
<evidence type="ECO:0000313" key="3">
    <source>
        <dbReference type="Proteomes" id="UP000661607"/>
    </source>
</evidence>
<feature type="transmembrane region" description="Helical" evidence="1">
    <location>
        <begin position="296"/>
        <end position="318"/>
    </location>
</feature>
<feature type="transmembrane region" description="Helical" evidence="1">
    <location>
        <begin position="261"/>
        <end position="284"/>
    </location>
</feature>
<feature type="transmembrane region" description="Helical" evidence="1">
    <location>
        <begin position="384"/>
        <end position="407"/>
    </location>
</feature>
<keyword evidence="1" id="KW-1133">Transmembrane helix</keyword>
<keyword evidence="1" id="KW-0812">Transmembrane</keyword>
<dbReference type="Proteomes" id="UP000661607">
    <property type="component" value="Unassembled WGS sequence"/>
</dbReference>
<evidence type="ECO:0000256" key="1">
    <source>
        <dbReference type="SAM" id="Phobius"/>
    </source>
</evidence>
<comment type="caution">
    <text evidence="2">The sequence shown here is derived from an EMBL/GenBank/DDBJ whole genome shotgun (WGS) entry which is preliminary data.</text>
</comment>
<dbReference type="RefSeq" id="WP_192775614.1">
    <property type="nucleotide sequence ID" value="NZ_BAAASY010000007.1"/>
</dbReference>
<feature type="transmembrane region" description="Helical" evidence="1">
    <location>
        <begin position="427"/>
        <end position="451"/>
    </location>
</feature>
<feature type="transmembrane region" description="Helical" evidence="1">
    <location>
        <begin position="176"/>
        <end position="193"/>
    </location>
</feature>
<name>A0ABR9KG82_9ACTN</name>
<sequence length="463" mass="47694">MRKHAVAAVLFLSVGICCAFITGLDLAVLSQDPRQELGEMAPASVLRDGITVVPILKTVLFAPSSPAAMTVFVGALFCGAAVPFMAVAAVLVYRGRPLGSLLAALVGACLIGFSLFGAIVIFLNAVEAGAYWYVRPIVTLFGLAALSYVLGLWAIPPHAGSGVADAFTRRALTTSALGIAALAAGTYTWYLVAEHLLDIYVSEPPLIVVTLAALVAAGLAVLAKVTGRRGGSKGVLVVGGAIAFPALVSAIVLVSTYTGRLMPAFVIAAFFVVPLLAGMVRLAAEPAAARADGRAPAVLVAASIWAGPVITLLSVVGIDQARRIAHEEAGLRGEETAGDVATGDWFLETAASGVRAYAVLFAVAVVGLTVLARRVRSRAGTPGTQAALVTWGMVYLVLLAFAASYTPFVMGDSDEPVHPVVIEGPGWYLPAVRTILVCSAAAVVAASVLLVRRLGRTRGRTTP</sequence>
<protein>
    <submittedName>
        <fullName evidence="2">Uncharacterized protein</fullName>
    </submittedName>
</protein>
<feature type="transmembrane region" description="Helical" evidence="1">
    <location>
        <begin position="205"/>
        <end position="223"/>
    </location>
</feature>
<feature type="transmembrane region" description="Helical" evidence="1">
    <location>
        <begin position="67"/>
        <end position="93"/>
    </location>
</feature>
<proteinExistence type="predicted"/>
<keyword evidence="1" id="KW-0472">Membrane</keyword>
<feature type="transmembrane region" description="Helical" evidence="1">
    <location>
        <begin position="235"/>
        <end position="255"/>
    </location>
</feature>
<reference evidence="2 3" key="1">
    <citation type="submission" date="2020-10" db="EMBL/GenBank/DDBJ databases">
        <title>Sequencing the genomes of 1000 actinobacteria strains.</title>
        <authorList>
            <person name="Klenk H.-P."/>
        </authorList>
    </citation>
    <scope>NUCLEOTIDE SEQUENCE [LARGE SCALE GENOMIC DNA]</scope>
    <source>
        <strain evidence="2 3">DSM 43748</strain>
    </source>
</reference>
<keyword evidence="3" id="KW-1185">Reference proteome</keyword>
<organism evidence="2 3">
    <name type="scientific">Nonomuraea africana</name>
    <dbReference type="NCBI Taxonomy" id="46171"/>
    <lineage>
        <taxon>Bacteria</taxon>
        <taxon>Bacillati</taxon>
        <taxon>Actinomycetota</taxon>
        <taxon>Actinomycetes</taxon>
        <taxon>Streptosporangiales</taxon>
        <taxon>Streptosporangiaceae</taxon>
        <taxon>Nonomuraea</taxon>
    </lineage>
</organism>
<evidence type="ECO:0000313" key="2">
    <source>
        <dbReference type="EMBL" id="MBE1560547.1"/>
    </source>
</evidence>
<dbReference type="EMBL" id="JADBEF010000001">
    <property type="protein sequence ID" value="MBE1560547.1"/>
    <property type="molecule type" value="Genomic_DNA"/>
</dbReference>
<gene>
    <name evidence="2" type="ORF">H4W81_003326</name>
</gene>
<feature type="transmembrane region" description="Helical" evidence="1">
    <location>
        <begin position="354"/>
        <end position="372"/>
    </location>
</feature>